<dbReference type="AlphaFoldDB" id="A0A640TA38"/>
<accession>A0A640TA38</accession>
<feature type="compositionally biased region" description="Low complexity" evidence="1">
    <location>
        <begin position="94"/>
        <end position="103"/>
    </location>
</feature>
<name>A0A640TA38_STRNI</name>
<dbReference type="Proteomes" id="UP000429552">
    <property type="component" value="Unassembled WGS sequence"/>
</dbReference>
<evidence type="ECO:0000313" key="2">
    <source>
        <dbReference type="EMBL" id="GFE19872.1"/>
    </source>
</evidence>
<organism evidence="2 3">
    <name type="scientific">Streptomyces nigrescens</name>
    <dbReference type="NCBI Taxonomy" id="1920"/>
    <lineage>
        <taxon>Bacteria</taxon>
        <taxon>Bacillati</taxon>
        <taxon>Actinomycetota</taxon>
        <taxon>Actinomycetes</taxon>
        <taxon>Kitasatosporales</taxon>
        <taxon>Streptomycetaceae</taxon>
        <taxon>Streptomyces</taxon>
    </lineage>
</organism>
<evidence type="ECO:0000256" key="1">
    <source>
        <dbReference type="SAM" id="MobiDB-lite"/>
    </source>
</evidence>
<protein>
    <submittedName>
        <fullName evidence="2">Uncharacterized protein</fullName>
    </submittedName>
</protein>
<reference evidence="2 3" key="1">
    <citation type="submission" date="2019-12" db="EMBL/GenBank/DDBJ databases">
        <title>Whole genome shotgun sequence of Streptomyces libani subsp. libani NBRC 13452.</title>
        <authorList>
            <person name="Ichikawa N."/>
            <person name="Kimura A."/>
            <person name="Kitahashi Y."/>
            <person name="Komaki H."/>
            <person name="Tamura T."/>
        </authorList>
    </citation>
    <scope>NUCLEOTIDE SEQUENCE [LARGE SCALE GENOMIC DNA]</scope>
    <source>
        <strain evidence="2 3">NBRC 13452</strain>
    </source>
</reference>
<evidence type="ECO:0000313" key="3">
    <source>
        <dbReference type="Proteomes" id="UP000429552"/>
    </source>
</evidence>
<sequence length="119" mass="11765">MRVLVISSALVGTGDSFGWGGRAGRRGRGAVRGARGCPQSPVVRPESRTGLCGHALGVAADRNRGSAPQEPGAPWAVQAGADGAFIVAPGGQGRPAPGAGAQGSVSRSTVADRVPGPWS</sequence>
<proteinExistence type="predicted"/>
<feature type="region of interest" description="Disordered" evidence="1">
    <location>
        <begin position="88"/>
        <end position="119"/>
    </location>
</feature>
<comment type="caution">
    <text evidence="2">The sequence shown here is derived from an EMBL/GenBank/DDBJ whole genome shotgun (WGS) entry which is preliminary data.</text>
</comment>
<dbReference type="EMBL" id="BLIP01000001">
    <property type="protein sequence ID" value="GFE19872.1"/>
    <property type="molecule type" value="Genomic_DNA"/>
</dbReference>
<gene>
    <name evidence="2" type="ORF">Sliba_03250</name>
</gene>
<feature type="region of interest" description="Disordered" evidence="1">
    <location>
        <begin position="17"/>
        <end position="48"/>
    </location>
</feature>